<organism evidence="2 3">
    <name type="scientific">Aspergillus novofumigatus (strain IBT 16806)</name>
    <dbReference type="NCBI Taxonomy" id="1392255"/>
    <lineage>
        <taxon>Eukaryota</taxon>
        <taxon>Fungi</taxon>
        <taxon>Dikarya</taxon>
        <taxon>Ascomycota</taxon>
        <taxon>Pezizomycotina</taxon>
        <taxon>Eurotiomycetes</taxon>
        <taxon>Eurotiomycetidae</taxon>
        <taxon>Eurotiales</taxon>
        <taxon>Aspergillaceae</taxon>
        <taxon>Aspergillus</taxon>
        <taxon>Aspergillus subgen. Fumigati</taxon>
    </lineage>
</organism>
<evidence type="ECO:0000313" key="2">
    <source>
        <dbReference type="EMBL" id="PKX91422.1"/>
    </source>
</evidence>
<feature type="compositionally biased region" description="Basic and acidic residues" evidence="1">
    <location>
        <begin position="17"/>
        <end position="29"/>
    </location>
</feature>
<gene>
    <name evidence="2" type="ORF">P174DRAFT_432875</name>
</gene>
<evidence type="ECO:0000313" key="3">
    <source>
        <dbReference type="Proteomes" id="UP000234474"/>
    </source>
</evidence>
<sequence length="298" mass="34319">MPISFPRYFPPPRGHRTLREGHGGYTRRDKEEGPYGLFIEHDDGDGAIPLNEYDDLSSIEPYWQRAGASINMTLWGNRAQREMAAMELRHLNMEINAITGDFGLGIIETSNWYNAGEQLFKALRDFHMYGATARFEDVRDFIWERIQVMNYPTDWRIKMEDFTREIERYAGHNARLRKNRPVDTDDSIFNEWLLENFPQPYAPPPSYEHTERANTQVQEPPRPSGGEQYPGQDAVVSQFASNIGSARTAVNDNYPPKAADTRNSTPGAQFAEASPFSPAEINCQQHDTRKEMRRSPLW</sequence>
<feature type="region of interest" description="Disordered" evidence="1">
    <location>
        <begin position="200"/>
        <end position="231"/>
    </location>
</feature>
<feature type="compositionally biased region" description="Basic and acidic residues" evidence="1">
    <location>
        <begin position="286"/>
        <end position="298"/>
    </location>
</feature>
<evidence type="ECO:0000256" key="1">
    <source>
        <dbReference type="SAM" id="MobiDB-lite"/>
    </source>
</evidence>
<feature type="region of interest" description="Disordered" evidence="1">
    <location>
        <begin position="246"/>
        <end position="298"/>
    </location>
</feature>
<dbReference type="VEuPathDB" id="FungiDB:P174DRAFT_432875"/>
<accession>A0A2I1C1C1</accession>
<dbReference type="AlphaFoldDB" id="A0A2I1C1C1"/>
<keyword evidence="3" id="KW-1185">Reference proteome</keyword>
<dbReference type="GeneID" id="36533104"/>
<proteinExistence type="predicted"/>
<protein>
    <submittedName>
        <fullName evidence="2">Uncharacterized protein</fullName>
    </submittedName>
</protein>
<dbReference type="EMBL" id="MSZS01000006">
    <property type="protein sequence ID" value="PKX91422.1"/>
    <property type="molecule type" value="Genomic_DNA"/>
</dbReference>
<dbReference type="Proteomes" id="UP000234474">
    <property type="component" value="Unassembled WGS sequence"/>
</dbReference>
<comment type="caution">
    <text evidence="2">The sequence shown here is derived from an EMBL/GenBank/DDBJ whole genome shotgun (WGS) entry which is preliminary data.</text>
</comment>
<dbReference type="RefSeq" id="XP_024680017.1">
    <property type="nucleotide sequence ID" value="XM_024825779.1"/>
</dbReference>
<reference evidence="3" key="1">
    <citation type="journal article" date="2018" name="Proc. Natl. Acad. Sci. U.S.A.">
        <title>Linking secondary metabolites to gene clusters through genome sequencing of six diverse Aspergillus species.</title>
        <authorList>
            <person name="Kaerboelling I."/>
            <person name="Vesth T.C."/>
            <person name="Frisvad J.C."/>
            <person name="Nybo J.L."/>
            <person name="Theobald S."/>
            <person name="Kuo A."/>
            <person name="Bowyer P."/>
            <person name="Matsuda Y."/>
            <person name="Mondo S."/>
            <person name="Lyhne E.K."/>
            <person name="Kogle M.E."/>
            <person name="Clum A."/>
            <person name="Lipzen A."/>
            <person name="Salamov A."/>
            <person name="Ngan C.Y."/>
            <person name="Daum C."/>
            <person name="Chiniquy J."/>
            <person name="Barry K."/>
            <person name="LaButti K."/>
            <person name="Haridas S."/>
            <person name="Simmons B.A."/>
            <person name="Magnuson J.K."/>
            <person name="Mortensen U.H."/>
            <person name="Larsen T.O."/>
            <person name="Grigoriev I.V."/>
            <person name="Baker S.E."/>
            <person name="Andersen M.R."/>
        </authorList>
    </citation>
    <scope>NUCLEOTIDE SEQUENCE [LARGE SCALE GENOMIC DNA]</scope>
    <source>
        <strain evidence="3">IBT 16806</strain>
    </source>
</reference>
<dbReference type="OrthoDB" id="4207386at2759"/>
<name>A0A2I1C1C1_ASPN1</name>
<feature type="region of interest" description="Disordered" evidence="1">
    <location>
        <begin position="1"/>
        <end position="29"/>
    </location>
</feature>